<dbReference type="Gene3D" id="2.60.40.10">
    <property type="entry name" value="Immunoglobulins"/>
    <property type="match status" value="2"/>
</dbReference>
<dbReference type="SUPFAM" id="SSF103647">
    <property type="entry name" value="TSP type-3 repeat"/>
    <property type="match status" value="1"/>
</dbReference>
<feature type="region of interest" description="Disordered" evidence="7">
    <location>
        <begin position="2119"/>
        <end position="2151"/>
    </location>
</feature>
<dbReference type="InterPro" id="IPR015919">
    <property type="entry name" value="Cadherin-like_sf"/>
</dbReference>
<evidence type="ECO:0000256" key="5">
    <source>
        <dbReference type="ARBA" id="ARBA00022989"/>
    </source>
</evidence>
<keyword evidence="4" id="KW-0106">Calcium</keyword>
<dbReference type="Pfam" id="PF00028">
    <property type="entry name" value="Cadherin"/>
    <property type="match status" value="1"/>
</dbReference>
<evidence type="ECO:0000256" key="1">
    <source>
        <dbReference type="ARBA" id="ARBA00004370"/>
    </source>
</evidence>
<accession>A0AAE3M368</accession>
<dbReference type="PROSITE" id="PS00232">
    <property type="entry name" value="CADHERIN_1"/>
    <property type="match status" value="1"/>
</dbReference>
<dbReference type="CDD" id="cd11304">
    <property type="entry name" value="Cadherin_repeat"/>
    <property type="match status" value="5"/>
</dbReference>
<protein>
    <submittedName>
        <fullName evidence="9">Ig-like domain-containing protein</fullName>
    </submittedName>
</protein>
<dbReference type="InterPro" id="IPR020894">
    <property type="entry name" value="Cadherin_CS"/>
</dbReference>
<evidence type="ECO:0000313" key="10">
    <source>
        <dbReference type="Proteomes" id="UP001209229"/>
    </source>
</evidence>
<dbReference type="SMART" id="SM00112">
    <property type="entry name" value="CA"/>
    <property type="match status" value="6"/>
</dbReference>
<feature type="domain" description="Cadherin" evidence="8">
    <location>
        <begin position="351"/>
        <end position="446"/>
    </location>
</feature>
<dbReference type="NCBIfam" id="TIGR04131">
    <property type="entry name" value="Bac_Flav_CTERM"/>
    <property type="match status" value="1"/>
</dbReference>
<dbReference type="InterPro" id="IPR026341">
    <property type="entry name" value="T9SS_type_B"/>
</dbReference>
<reference evidence="9" key="1">
    <citation type="submission" date="2022-10" db="EMBL/GenBank/DDBJ databases">
        <authorList>
            <person name="Yu W.X."/>
        </authorList>
    </citation>
    <scope>NUCLEOTIDE SEQUENCE</scope>
    <source>
        <strain evidence="9">AAT</strain>
    </source>
</reference>
<dbReference type="Gene3D" id="2.60.40.3440">
    <property type="match status" value="3"/>
</dbReference>
<feature type="domain" description="Cadherin" evidence="8">
    <location>
        <begin position="468"/>
        <end position="540"/>
    </location>
</feature>
<keyword evidence="10" id="KW-1185">Reference proteome</keyword>
<keyword evidence="5" id="KW-1133">Transmembrane helix</keyword>
<dbReference type="InterPro" id="IPR002126">
    <property type="entry name" value="Cadherin-like_dom"/>
</dbReference>
<evidence type="ECO:0000256" key="6">
    <source>
        <dbReference type="ARBA" id="ARBA00023136"/>
    </source>
</evidence>
<feature type="compositionally biased region" description="Acidic residues" evidence="7">
    <location>
        <begin position="2122"/>
        <end position="2151"/>
    </location>
</feature>
<dbReference type="Gene3D" id="2.60.40.2810">
    <property type="match status" value="3"/>
</dbReference>
<proteinExistence type="predicted"/>
<dbReference type="Gene3D" id="4.10.1080.10">
    <property type="entry name" value="TSP type-3 repeat"/>
    <property type="match status" value="1"/>
</dbReference>
<dbReference type="PROSITE" id="PS50268">
    <property type="entry name" value="CADHERIN_2"/>
    <property type="match status" value="6"/>
</dbReference>
<evidence type="ECO:0000256" key="7">
    <source>
        <dbReference type="SAM" id="MobiDB-lite"/>
    </source>
</evidence>
<dbReference type="GO" id="GO:0005886">
    <property type="term" value="C:plasma membrane"/>
    <property type="evidence" value="ECO:0007669"/>
    <property type="project" value="UniProtKB-SubCell"/>
</dbReference>
<evidence type="ECO:0000256" key="2">
    <source>
        <dbReference type="ARBA" id="ARBA00022692"/>
    </source>
</evidence>
<keyword evidence="3" id="KW-0677">Repeat</keyword>
<dbReference type="NCBIfam" id="TIGR01965">
    <property type="entry name" value="VCBS_repeat"/>
    <property type="match status" value="2"/>
</dbReference>
<dbReference type="Gene3D" id="2.60.40.60">
    <property type="entry name" value="Cadherins"/>
    <property type="match status" value="5"/>
</dbReference>
<dbReference type="SUPFAM" id="SSF49313">
    <property type="entry name" value="Cadherin-like"/>
    <property type="match status" value="5"/>
</dbReference>
<dbReference type="Pfam" id="PF17803">
    <property type="entry name" value="Cadherin_4"/>
    <property type="match status" value="1"/>
</dbReference>
<dbReference type="PANTHER" id="PTHR24026">
    <property type="entry name" value="FAT ATYPICAL CADHERIN-RELATED"/>
    <property type="match status" value="1"/>
</dbReference>
<dbReference type="EMBL" id="JAPDPJ010000008">
    <property type="protein sequence ID" value="MCW3785920.1"/>
    <property type="molecule type" value="Genomic_DNA"/>
</dbReference>
<comment type="caution">
    <text evidence="9">The sequence shown here is derived from an EMBL/GenBank/DDBJ whole genome shotgun (WGS) entry which is preliminary data.</text>
</comment>
<name>A0AAE3M368_9BACT</name>
<organism evidence="9 10">
    <name type="scientific">Plebeiibacterium sediminum</name>
    <dbReference type="NCBI Taxonomy" id="2992112"/>
    <lineage>
        <taxon>Bacteria</taxon>
        <taxon>Pseudomonadati</taxon>
        <taxon>Bacteroidota</taxon>
        <taxon>Bacteroidia</taxon>
        <taxon>Marinilabiliales</taxon>
        <taxon>Marinilabiliaceae</taxon>
        <taxon>Plebeiibacterium</taxon>
    </lineage>
</organism>
<dbReference type="Pfam" id="PF17963">
    <property type="entry name" value="Big_9"/>
    <property type="match status" value="8"/>
</dbReference>
<evidence type="ECO:0000256" key="3">
    <source>
        <dbReference type="ARBA" id="ARBA00022737"/>
    </source>
</evidence>
<dbReference type="InterPro" id="IPR010221">
    <property type="entry name" value="VCBS_dom"/>
</dbReference>
<evidence type="ECO:0000259" key="8">
    <source>
        <dbReference type="PROSITE" id="PS50268"/>
    </source>
</evidence>
<keyword evidence="2" id="KW-0812">Transmembrane</keyword>
<dbReference type="NCBIfam" id="NF012211">
    <property type="entry name" value="tand_rpt_95"/>
    <property type="match status" value="9"/>
</dbReference>
<feature type="domain" description="Cadherin" evidence="8">
    <location>
        <begin position="539"/>
        <end position="642"/>
    </location>
</feature>
<dbReference type="RefSeq" id="WP_301189492.1">
    <property type="nucleotide sequence ID" value="NZ_JAPDPJ010000008.1"/>
</dbReference>
<dbReference type="InterPro" id="IPR040853">
    <property type="entry name" value="RapA2_cadherin-like"/>
</dbReference>
<dbReference type="PANTHER" id="PTHR24026:SF126">
    <property type="entry name" value="PROTOCADHERIN FAT 4"/>
    <property type="match status" value="1"/>
</dbReference>
<dbReference type="InterPro" id="IPR013783">
    <property type="entry name" value="Ig-like_fold"/>
</dbReference>
<feature type="domain" description="Cadherin" evidence="8">
    <location>
        <begin position="1407"/>
        <end position="1502"/>
    </location>
</feature>
<dbReference type="GO" id="GO:0007156">
    <property type="term" value="P:homophilic cell adhesion via plasma membrane adhesion molecules"/>
    <property type="evidence" value="ECO:0007669"/>
    <property type="project" value="InterPro"/>
</dbReference>
<gene>
    <name evidence="9" type="ORF">OM075_05545</name>
</gene>
<feature type="domain" description="Cadherin" evidence="8">
    <location>
        <begin position="137"/>
        <end position="234"/>
    </location>
</feature>
<dbReference type="InterPro" id="IPR028974">
    <property type="entry name" value="TSP_type-3_rpt"/>
</dbReference>
<sequence length="2260" mass="242200">MSVGAVVSDGLLSSAPSTITVTVSSVNDAPISVEDAISLSEGGSTTSLNGGGSSVLENDNDIDGNTLTAVLKSNVSNGTLTLNSDGTFSYTHDDSETTSDSFSYAANDGTVDGNTVIVTINISAINDNSPVLTVENTIVEENHAGTVLTATSTDGDLGDSKLFSLSGDDYALFTIGETSGVLSFLNSPDYENPTDNGGDNVYDLTILVRDAVGHETSEDITITVTDVNDNSPILSVANTIVEENHTGVVLTATSTDADAGDSETYSISGTDASLFVIDPGSGELIFKNSPDYENPTDNGGNNIYDLNIIVTDAADHTDSESVTITVSAVNDNLPVISVGSTTIYENHTGVVLTATSTDADAGDSKTYSISGTDYAAFDINSTNGELTFKSAPDFENPTDANQNNIYELTVTVTDGADHTDSESITITVQNIEETANFSIDAISPAYVNENEVYTSVTPHITGSPIGDVVYTLGGTDASAFSINPSSGVVSMEVRDYENPADSNGDNVYSIRITATDEDNNFVSASWSVTVLPVNEFTPVINVGNVTLSENHTGTVTVASATDQDDDDTESYSITGTDSELFAMNSSNGILTFINAPDFENPSDNDNNNIYELTVVVTDGAGHSDSELITITISNLNDNTPIANADAITVNEGGTSTTLSGGNDSVLDNDSDADGDALTAVLMSNVSYGTLTLHPNGTFNYTHDGSENHSDSFTYAANDGSSNGNTVSVSISVTPVNDDPVITDIPDQTRAEDVNFGTISLDSYIDDIETSDEDIIWSVNPVPTFFDIVITNRVASITPKDAEWNGVEVITFYATDEGNTSVYDNVRLEVTAVNDEPIITGQNSISIAEETLTEISLSDLIVEDPDNNYPTNYIMTILPGANYIVNGTAITPNENVTGTITVQVYVVDPAGAQSNTYNLQVNVINDNDPPVVIDIPNQTIAEGATFSDINLNLYVSDPDNTNDQISWSYSGNSDLVIAIDETTKIASVEIPNEDWFGQETIRFTASDGTLSNSNDVVLTVTPVNDAPIINSQQSLTYNEDVVFTIPFTALNVTDIDNTYSSQHEMTLLAGSNYTFSGRQVTPLQDFNGTLTIPLYVSDLGPVNQNSITFNLSVTINPVNDAPVIESQINTISTNEDVPVAISLDDISIIDVDNESTDFSLIVHAGENYTFDGTTITPVLNYYGTLSVDVSVSDGESTNSESSIFTVDVLVLAQNDTPIANSQNVTIAENQQITVNINNLISDVEDGIDLSTLKILSDVTNGTTSIDLQNAIITYVPNNGYSGTDSFTYEICDNEGACASGVISILVSNEAPTGVNDIVDVDEDNSISINVTSNDTDPQDNIDASTLTLLSLPTNGEATIQTGGIVVYTPNSNYFGEDTFEYQVCDEDGYCTTANVFITVNAVNDQPVIVSQNSIEIQEEGTYTVTLNNISVSDVDNNYPSDFILSVLSGNNYTVVGNTITPALNFNGELLVNVIVNDQEQNNNISDVYSLVISVIGVNDRPEITDQLTLFTNEDEPLPVTLTDLIVEDPDNNYPNDFVLVVLAGLNYSVSNNVITPVSNYSGFLNVPVYVSDQSEENNRSRIFNLVVEVVSQNDAPVTQNVNYSTSENVSVEIAFADLVTDVDGNIDYSTFENISTPSNGTIQIDRVNFIVTYTPEQGFSGDDEFNFRFSDAEGLVSNISTVYINVNNEAPNAINDNVEVNEDESIVISVLDNDTDPQDNIDISSLIIINNPVNGVLSLNSSTAEITYTPNENYFGTDNFRYRVFDDLGYSDDATVSISILAVNDLPVAVGDEAETNEDESVIIDVLSNDYDIDSESDGFVVTITLQAENGTAEVNASNQIIYTPNADFNGADTFEYQVCDSENGCNNAQVILQVLPQNDAPVAYDDEITSAQDTEVTINVISNDVDIDDNLDITSLSLLSQPTNGVCTVESLTGEITYVPNEGFSGTDSFIYQICDDEGLCSSATVTVNVSLQNVAPVCEDDVIYMVDGETVTFNVLDNDTDINGDEITVLVDESELLGGFLRVQENGVFTYTSIYGEYCIEEYFTYVGCDDSGNCDEATVKFIIGVADSDEDGIADYIEEQNFNTDGDEFPDYRDTDSDNDGILDVIEGGVSETCLQDVKDTDEDGIPDYRDEDSDDDGVLDSEEGAEDCDNDGILNFQDSFDDCAERIDAPDTFSPNGDGVNDYFMIPGVSDYEGNEIFIYNRWGGEVFHMRNYDNKWDGKSSNSAIGSAELPQGLYFYVVKLGGSNGVIKGSVYIKR</sequence>
<dbReference type="Pfam" id="PF13585">
    <property type="entry name" value="CHU_C"/>
    <property type="match status" value="1"/>
</dbReference>
<comment type="subcellular location">
    <subcellularLocation>
        <location evidence="1">Membrane</location>
    </subcellularLocation>
</comment>
<dbReference type="GO" id="GO:0005509">
    <property type="term" value="F:calcium ion binding"/>
    <property type="evidence" value="ECO:0007669"/>
    <property type="project" value="InterPro"/>
</dbReference>
<evidence type="ECO:0000256" key="4">
    <source>
        <dbReference type="ARBA" id="ARBA00022837"/>
    </source>
</evidence>
<dbReference type="PRINTS" id="PR00205">
    <property type="entry name" value="CADHERIN"/>
</dbReference>
<keyword evidence="6" id="KW-0472">Membrane</keyword>
<feature type="domain" description="Cadherin" evidence="8">
    <location>
        <begin position="239"/>
        <end position="336"/>
    </location>
</feature>
<evidence type="ECO:0000313" key="9">
    <source>
        <dbReference type="EMBL" id="MCW3785920.1"/>
    </source>
</evidence>
<dbReference type="Proteomes" id="UP001209229">
    <property type="component" value="Unassembled WGS sequence"/>
</dbReference>